<evidence type="ECO:0000313" key="2">
    <source>
        <dbReference type="Proteomes" id="UP001497516"/>
    </source>
</evidence>
<organism evidence="1 2">
    <name type="scientific">Linum trigynum</name>
    <dbReference type="NCBI Taxonomy" id="586398"/>
    <lineage>
        <taxon>Eukaryota</taxon>
        <taxon>Viridiplantae</taxon>
        <taxon>Streptophyta</taxon>
        <taxon>Embryophyta</taxon>
        <taxon>Tracheophyta</taxon>
        <taxon>Spermatophyta</taxon>
        <taxon>Magnoliopsida</taxon>
        <taxon>eudicotyledons</taxon>
        <taxon>Gunneridae</taxon>
        <taxon>Pentapetalae</taxon>
        <taxon>rosids</taxon>
        <taxon>fabids</taxon>
        <taxon>Malpighiales</taxon>
        <taxon>Linaceae</taxon>
        <taxon>Linum</taxon>
    </lineage>
</organism>
<protein>
    <submittedName>
        <fullName evidence="1">Uncharacterized protein</fullName>
    </submittedName>
</protein>
<name>A0AAV2CFM7_9ROSI</name>
<evidence type="ECO:0000313" key="1">
    <source>
        <dbReference type="EMBL" id="CAL1355084.1"/>
    </source>
</evidence>
<sequence length="68" mass="8195">MVWEILPSQREIQTAGKMGDPSGELHSCESLSGDKIFWVSLSHSIMWSWWTRRWWWWRRTGGIRTWMG</sequence>
<keyword evidence="2" id="KW-1185">Reference proteome</keyword>
<gene>
    <name evidence="1" type="ORF">LTRI10_LOCUS2862</name>
</gene>
<dbReference type="Proteomes" id="UP001497516">
    <property type="component" value="Chromosome 1"/>
</dbReference>
<accession>A0AAV2CFM7</accession>
<proteinExistence type="predicted"/>
<dbReference type="EMBL" id="OZ034813">
    <property type="protein sequence ID" value="CAL1355084.1"/>
    <property type="molecule type" value="Genomic_DNA"/>
</dbReference>
<dbReference type="AlphaFoldDB" id="A0AAV2CFM7"/>
<reference evidence="1 2" key="1">
    <citation type="submission" date="2024-04" db="EMBL/GenBank/DDBJ databases">
        <authorList>
            <person name="Fracassetti M."/>
        </authorList>
    </citation>
    <scope>NUCLEOTIDE SEQUENCE [LARGE SCALE GENOMIC DNA]</scope>
</reference>